<dbReference type="SUPFAM" id="SSF56925">
    <property type="entry name" value="OMPA-like"/>
    <property type="match status" value="1"/>
</dbReference>
<dbReference type="Pfam" id="PF13505">
    <property type="entry name" value="OMP_b-brl"/>
    <property type="match status" value="1"/>
</dbReference>
<accession>A0A1G7WEP2</accession>
<keyword evidence="9" id="KW-1185">Reference proteome</keyword>
<dbReference type="PANTHER" id="PTHR34001">
    <property type="entry name" value="BLL7405 PROTEIN"/>
    <property type="match status" value="1"/>
</dbReference>
<proteinExistence type="inferred from homology"/>
<dbReference type="Gene3D" id="2.40.160.20">
    <property type="match status" value="1"/>
</dbReference>
<dbReference type="GO" id="GO:0009279">
    <property type="term" value="C:cell outer membrane"/>
    <property type="evidence" value="ECO:0007669"/>
    <property type="project" value="UniProtKB-SubCell"/>
</dbReference>
<evidence type="ECO:0000313" key="9">
    <source>
        <dbReference type="Proteomes" id="UP000199495"/>
    </source>
</evidence>
<name>A0A1G7WEP2_9HYPH</name>
<organism evidence="8 9">
    <name type="scientific">Pelagibacterium luteolum</name>
    <dbReference type="NCBI Taxonomy" id="440168"/>
    <lineage>
        <taxon>Bacteria</taxon>
        <taxon>Pseudomonadati</taxon>
        <taxon>Pseudomonadota</taxon>
        <taxon>Alphaproteobacteria</taxon>
        <taxon>Hyphomicrobiales</taxon>
        <taxon>Devosiaceae</taxon>
        <taxon>Pelagibacterium</taxon>
    </lineage>
</organism>
<dbReference type="AlphaFoldDB" id="A0A1G7WEP2"/>
<evidence type="ECO:0000259" key="7">
    <source>
        <dbReference type="Pfam" id="PF13505"/>
    </source>
</evidence>
<comment type="similarity">
    <text evidence="5">Belongs to the Omp25/RopB family.</text>
</comment>
<dbReference type="RefSeq" id="WP_176762632.1">
    <property type="nucleotide sequence ID" value="NZ_FNCS01000006.1"/>
</dbReference>
<feature type="domain" description="Outer membrane protein beta-barrel" evidence="7">
    <location>
        <begin position="35"/>
        <end position="217"/>
    </location>
</feature>
<evidence type="ECO:0000256" key="6">
    <source>
        <dbReference type="SAM" id="SignalP"/>
    </source>
</evidence>
<keyword evidence="3" id="KW-0472">Membrane</keyword>
<dbReference type="Proteomes" id="UP000199495">
    <property type="component" value="Unassembled WGS sequence"/>
</dbReference>
<dbReference type="EMBL" id="FNCS01000006">
    <property type="protein sequence ID" value="SDG70199.1"/>
    <property type="molecule type" value="Genomic_DNA"/>
</dbReference>
<gene>
    <name evidence="8" type="ORF">SAMN04487974_10692</name>
</gene>
<evidence type="ECO:0000256" key="5">
    <source>
        <dbReference type="ARBA" id="ARBA00038306"/>
    </source>
</evidence>
<feature type="chain" id="PRO_5011741352" evidence="6">
    <location>
        <begin position="22"/>
        <end position="219"/>
    </location>
</feature>
<dbReference type="InterPro" id="IPR051692">
    <property type="entry name" value="OMP-like"/>
</dbReference>
<dbReference type="STRING" id="440168.SAMN04487974_10692"/>
<evidence type="ECO:0000256" key="2">
    <source>
        <dbReference type="ARBA" id="ARBA00022729"/>
    </source>
</evidence>
<evidence type="ECO:0000256" key="4">
    <source>
        <dbReference type="ARBA" id="ARBA00023237"/>
    </source>
</evidence>
<dbReference type="PANTHER" id="PTHR34001:SF3">
    <property type="entry name" value="BLL7405 PROTEIN"/>
    <property type="match status" value="1"/>
</dbReference>
<keyword evidence="2 6" id="KW-0732">Signal</keyword>
<protein>
    <submittedName>
        <fullName evidence="8">Outer membrane immunogenic protein</fullName>
    </submittedName>
</protein>
<evidence type="ECO:0000313" key="8">
    <source>
        <dbReference type="EMBL" id="SDG70199.1"/>
    </source>
</evidence>
<dbReference type="InterPro" id="IPR027385">
    <property type="entry name" value="Beta-barrel_OMP"/>
</dbReference>
<dbReference type="InterPro" id="IPR011250">
    <property type="entry name" value="OMP/PagP_B-barrel"/>
</dbReference>
<evidence type="ECO:0000256" key="1">
    <source>
        <dbReference type="ARBA" id="ARBA00004442"/>
    </source>
</evidence>
<keyword evidence="4" id="KW-0998">Cell outer membrane</keyword>
<sequence>MLKTVITAAAISALLLGQASAADALGTAPSYGPYAPSFGAPSSGFGGFYAGGNAGYSRGEYAPDNAADQNIEGFMGGVQAGYNADLGGLVVGVEGDYQLSGARESETLIGGDELTVGINHFGTVRGRAGFDVGGIMPYVTGGIAFGDVGSKLETAAGPTISESEYGWGWAAGAGIEAMAANNLSLKAEYLYVGFGDLELSTGNVDASAHTARAGINFHF</sequence>
<comment type="subcellular location">
    <subcellularLocation>
        <location evidence="1">Cell outer membrane</location>
    </subcellularLocation>
</comment>
<feature type="signal peptide" evidence="6">
    <location>
        <begin position="1"/>
        <end position="21"/>
    </location>
</feature>
<reference evidence="8 9" key="1">
    <citation type="submission" date="2016-10" db="EMBL/GenBank/DDBJ databases">
        <authorList>
            <person name="de Groot N.N."/>
        </authorList>
    </citation>
    <scope>NUCLEOTIDE SEQUENCE [LARGE SCALE GENOMIC DNA]</scope>
    <source>
        <strain evidence="8 9">CGMCC 1.10267</strain>
    </source>
</reference>
<evidence type="ECO:0000256" key="3">
    <source>
        <dbReference type="ARBA" id="ARBA00023136"/>
    </source>
</evidence>